<feature type="transmembrane region" description="Helical" evidence="2">
    <location>
        <begin position="512"/>
        <end position="532"/>
    </location>
</feature>
<name>B7FPT4_PHATC</name>
<evidence type="ECO:0008006" key="6">
    <source>
        <dbReference type="Google" id="ProtNLM"/>
    </source>
</evidence>
<keyword evidence="2" id="KW-0812">Transmembrane</keyword>
<evidence type="ECO:0000256" key="3">
    <source>
        <dbReference type="SAM" id="SignalP"/>
    </source>
</evidence>
<dbReference type="PANTHER" id="PTHR12277:SF81">
    <property type="entry name" value="PROTEIN ABHD13"/>
    <property type="match status" value="1"/>
</dbReference>
<feature type="chain" id="PRO_5002855257" description="AB hydrolase-1 domain-containing protein" evidence="3">
    <location>
        <begin position="25"/>
        <end position="1366"/>
    </location>
</feature>
<keyword evidence="5" id="KW-1185">Reference proteome</keyword>
<keyword evidence="3" id="KW-0732">Signal</keyword>
<proteinExistence type="predicted"/>
<evidence type="ECO:0000313" key="4">
    <source>
        <dbReference type="EMBL" id="EEC51733.1"/>
    </source>
</evidence>
<evidence type="ECO:0000313" key="5">
    <source>
        <dbReference type="Proteomes" id="UP000000759"/>
    </source>
</evidence>
<keyword evidence="2" id="KW-1133">Transmembrane helix</keyword>
<dbReference type="GeneID" id="7196446"/>
<dbReference type="SUPFAM" id="SSF53474">
    <property type="entry name" value="alpha/beta-Hydrolases"/>
    <property type="match status" value="1"/>
</dbReference>
<reference evidence="4 5" key="1">
    <citation type="journal article" date="2008" name="Nature">
        <title>The Phaeodactylum genome reveals the evolutionary history of diatom genomes.</title>
        <authorList>
            <person name="Bowler C."/>
            <person name="Allen A.E."/>
            <person name="Badger J.H."/>
            <person name="Grimwood J."/>
            <person name="Jabbari K."/>
            <person name="Kuo A."/>
            <person name="Maheswari U."/>
            <person name="Martens C."/>
            <person name="Maumus F."/>
            <person name="Otillar R.P."/>
            <person name="Rayko E."/>
            <person name="Salamov A."/>
            <person name="Vandepoele K."/>
            <person name="Beszteri B."/>
            <person name="Gruber A."/>
            <person name="Heijde M."/>
            <person name="Katinka M."/>
            <person name="Mock T."/>
            <person name="Valentin K."/>
            <person name="Verret F."/>
            <person name="Berges J.A."/>
            <person name="Brownlee C."/>
            <person name="Cadoret J.P."/>
            <person name="Chiovitti A."/>
            <person name="Choi C.J."/>
            <person name="Coesel S."/>
            <person name="De Martino A."/>
            <person name="Detter J.C."/>
            <person name="Durkin C."/>
            <person name="Falciatore A."/>
            <person name="Fournet J."/>
            <person name="Haruta M."/>
            <person name="Huysman M.J."/>
            <person name="Jenkins B.D."/>
            <person name="Jiroutova K."/>
            <person name="Jorgensen R.E."/>
            <person name="Joubert Y."/>
            <person name="Kaplan A."/>
            <person name="Kroger N."/>
            <person name="Kroth P.G."/>
            <person name="La Roche J."/>
            <person name="Lindquist E."/>
            <person name="Lommer M."/>
            <person name="Martin-Jezequel V."/>
            <person name="Lopez P.J."/>
            <person name="Lucas S."/>
            <person name="Mangogna M."/>
            <person name="McGinnis K."/>
            <person name="Medlin L.K."/>
            <person name="Montsant A."/>
            <person name="Oudot-Le Secq M.P."/>
            <person name="Napoli C."/>
            <person name="Obornik M."/>
            <person name="Parker M.S."/>
            <person name="Petit J.L."/>
            <person name="Porcel B.M."/>
            <person name="Poulsen N."/>
            <person name="Robison M."/>
            <person name="Rychlewski L."/>
            <person name="Rynearson T.A."/>
            <person name="Schmutz J."/>
            <person name="Shapiro H."/>
            <person name="Siaut M."/>
            <person name="Stanley M."/>
            <person name="Sussman M.R."/>
            <person name="Taylor A.R."/>
            <person name="Vardi A."/>
            <person name="von Dassow P."/>
            <person name="Vyverman W."/>
            <person name="Willis A."/>
            <person name="Wyrwicz L.S."/>
            <person name="Rokhsar D.S."/>
            <person name="Weissenbach J."/>
            <person name="Armbrust E.V."/>
            <person name="Green B.R."/>
            <person name="Van de Peer Y."/>
            <person name="Grigoriev I.V."/>
        </authorList>
    </citation>
    <scope>NUCLEOTIDE SEQUENCE [LARGE SCALE GENOMIC DNA]</scope>
    <source>
        <strain evidence="4 5">CCAP 1055/1</strain>
    </source>
</reference>
<dbReference type="Proteomes" id="UP000000759">
    <property type="component" value="Chromosome 1"/>
</dbReference>
<evidence type="ECO:0000256" key="2">
    <source>
        <dbReference type="SAM" id="Phobius"/>
    </source>
</evidence>
<feature type="transmembrane region" description="Helical" evidence="2">
    <location>
        <begin position="335"/>
        <end position="354"/>
    </location>
</feature>
<dbReference type="OrthoDB" id="10249433at2759"/>
<dbReference type="InterPro" id="IPR029058">
    <property type="entry name" value="AB_hydrolase_fold"/>
</dbReference>
<feature type="signal peptide" evidence="3">
    <location>
        <begin position="1"/>
        <end position="24"/>
    </location>
</feature>
<dbReference type="KEGG" id="pti:PHATRDRAFT_42856"/>
<gene>
    <name evidence="4" type="ORF">PHATRDRAFT_42856</name>
</gene>
<dbReference type="InParanoid" id="B7FPT4"/>
<accession>B7FPT4</accession>
<reference evidence="5" key="2">
    <citation type="submission" date="2008-08" db="EMBL/GenBank/DDBJ databases">
        <authorList>
            <consortium name="Diatom Consortium"/>
            <person name="Grigoriev I."/>
            <person name="Grimwood J."/>
            <person name="Kuo A."/>
            <person name="Otillar R.P."/>
            <person name="Salamov A."/>
            <person name="Detter J.C."/>
            <person name="Lindquist E."/>
            <person name="Shapiro H."/>
            <person name="Lucas S."/>
            <person name="Glavina del Rio T."/>
            <person name="Pitluck S."/>
            <person name="Rokhsar D."/>
            <person name="Bowler C."/>
        </authorList>
    </citation>
    <scope>GENOME REANNOTATION</scope>
    <source>
        <strain evidence="5">CCAP 1055/1</strain>
    </source>
</reference>
<sequence>MKTENGRKLNSWYVLFCFVSSTMAEYTYYDNEGYQEGYNTSHTITGGDGMEYYSNTSNSATNSSGGDIDYWTNYAIFPKRCIVYKKTDYIMYEMFDQQYCQEENRLGTYISRVPDYMTGHLQQLAEQMSDLGVDDYTKPEVAQYIECTPFQIQGAYYYFQIGCADGVTQKLAVNIYSDNTCSKKSTVDGFDDSVIDVSALNIPFKQCQTCVNWVNVDGADDQFYIKRQQNAPLCKTAWTYKKHCGRQCQSVGRNAEVEGWNASDKILISVLSSFALILLGSIAFRRQKMPNKDILLEQAFINSAGLRQSQIFVIIIIVMAVIAVLIMLGLKDATWALLLVLNTALFAYLMKLTLESSVNTGEIIIGPDGTILRKDSDDSSIESTSFVPSTDAIPRGPVDPFVLARSPLVSVIKLNKASCKENALVTPLLRSDHHHELSLQANSEASGHVAEADIEGEEVGGTSMSSTYHDPRFIRNPVIRGLLLRLLRMQSAADSLPHLVQMIVSNGKITTVSFVALYLVCLVLWLPFWLLALLVTEWGVYALSVAGGYFIGRCIIRMIAFPGASRKVSTDIEKEFAKYSVRMLQSGVQSFAEVASIMSANPNHPQRVSVLKGYTLPSLWSRAKTYRNRVLGVYLEVLLHIYQQAPESSTGAQRGFTKYGNNVLSGDIGNIAGLSAQAQNDGLGLIEQLKTVLALVDTLEEQAHTFLEGRAAVVTPNDLPEDARRTAQHLLARSQELTNFVSSLKPPSDSSNEDIEDESEEDLTVDAVRRKLERQHGSTREAIKKGIASVIPLLDPPPHNSIFSFDLQRGCMLSRYRGARQLWVRRPSGGMLDVLHFPARDRCADTQRNSKALLYCNPNAGLVEVAAGMSLVGGNVPSNEGNEQASDGSWVDFYTSVGIDVYVFNYAGYGRSFGSTTCLKGNSAIDSYTPGILPRLIRIIRSTFLTFTPNPDTLRDDGFAVAVHLLKEVGIKQLIIHGESIGGMAASSTARRVSHEPELQDKLALLICDRTFCNLEAVAQRLVGGWTGNAIRMLAPFWSTDVAGDFFATNCPKIVANDAADAIISNEASLKSGISLWKELHRGIASTKGIGWMTEAPLQYRMADWENVCVNDSKYVTAPGVLRSQAPTWPHDKHISVEEAFHFAACCKRIGKYAKAFRKGSEGGDLSGLHPGSRRALMEAWQSLACLDGLTGAPLGVAVKQGFDTTVAWLCSFLIFGAQSIVAVAERRTEGDVGLREQLAIVPSDFDSRPAGFAAAEEGGMVHPKPLPEVIESLLSFQESGDPSLRDLSHEFQFVVGVLKYLQGRLSASTSIEAAQKSRKLQVFKEGVGFLLNLHCGHNNPFSKEEQLQLKGLLDRAIGVKGGGLV</sequence>
<dbReference type="EMBL" id="CM000605">
    <property type="protein sequence ID" value="EEC51733.1"/>
    <property type="molecule type" value="Genomic_DNA"/>
</dbReference>
<dbReference type="eggNOG" id="ENOG502S7IM">
    <property type="taxonomic scope" value="Eukaryota"/>
</dbReference>
<evidence type="ECO:0000256" key="1">
    <source>
        <dbReference type="SAM" id="MobiDB-lite"/>
    </source>
</evidence>
<keyword evidence="2" id="KW-0472">Membrane</keyword>
<feature type="transmembrane region" description="Helical" evidence="2">
    <location>
        <begin position="266"/>
        <end position="284"/>
    </location>
</feature>
<dbReference type="PANTHER" id="PTHR12277">
    <property type="entry name" value="ALPHA/BETA HYDROLASE DOMAIN-CONTAINING PROTEIN"/>
    <property type="match status" value="1"/>
</dbReference>
<feature type="compositionally biased region" description="Acidic residues" evidence="1">
    <location>
        <begin position="751"/>
        <end position="762"/>
    </location>
</feature>
<dbReference type="PaxDb" id="2850-Phatr42856"/>
<dbReference type="Gene3D" id="3.40.50.1820">
    <property type="entry name" value="alpha/beta hydrolase"/>
    <property type="match status" value="1"/>
</dbReference>
<feature type="transmembrane region" description="Helical" evidence="2">
    <location>
        <begin position="311"/>
        <end position="329"/>
    </location>
</feature>
<feature type="region of interest" description="Disordered" evidence="1">
    <location>
        <begin position="741"/>
        <end position="762"/>
    </location>
</feature>
<dbReference type="RefSeq" id="XP_002177270.1">
    <property type="nucleotide sequence ID" value="XM_002177234.1"/>
</dbReference>
<organism evidence="4 5">
    <name type="scientific">Phaeodactylum tricornutum (strain CCAP 1055/1)</name>
    <dbReference type="NCBI Taxonomy" id="556484"/>
    <lineage>
        <taxon>Eukaryota</taxon>
        <taxon>Sar</taxon>
        <taxon>Stramenopiles</taxon>
        <taxon>Ochrophyta</taxon>
        <taxon>Bacillariophyta</taxon>
        <taxon>Bacillariophyceae</taxon>
        <taxon>Bacillariophycidae</taxon>
        <taxon>Naviculales</taxon>
        <taxon>Phaeodactylaceae</taxon>
        <taxon>Phaeodactylum</taxon>
    </lineage>
</organism>
<dbReference type="HOGENOM" id="CLU_280987_0_0_1"/>
<protein>
    <recommendedName>
        <fullName evidence="6">AB hydrolase-1 domain-containing protein</fullName>
    </recommendedName>
</protein>